<dbReference type="GO" id="GO:0016787">
    <property type="term" value="F:hydrolase activity"/>
    <property type="evidence" value="ECO:0007669"/>
    <property type="project" value="InterPro"/>
</dbReference>
<dbReference type="InterPro" id="IPR002933">
    <property type="entry name" value="Peptidase_M20"/>
</dbReference>
<feature type="chain" id="PRO_5034095147" evidence="1">
    <location>
        <begin position="21"/>
        <end position="127"/>
    </location>
</feature>
<evidence type="ECO:0000313" key="3">
    <source>
        <dbReference type="Proteomes" id="UP000629287"/>
    </source>
</evidence>
<dbReference type="AlphaFoldDB" id="A0A8I0TQC6"/>
<organism evidence="2 3">
    <name type="scientific">Streptomyces stelliscabiei</name>
    <dbReference type="NCBI Taxonomy" id="146820"/>
    <lineage>
        <taxon>Bacteria</taxon>
        <taxon>Bacillati</taxon>
        <taxon>Actinomycetota</taxon>
        <taxon>Actinomycetes</taxon>
        <taxon>Kitasatosporales</taxon>
        <taxon>Streptomycetaceae</taxon>
        <taxon>Streptomyces</taxon>
    </lineage>
</organism>
<gene>
    <name evidence="2" type="ORF">H4687_000197</name>
</gene>
<dbReference type="EMBL" id="JADBGF010000001">
    <property type="protein sequence ID" value="MBE1594068.1"/>
    <property type="molecule type" value="Genomic_DNA"/>
</dbReference>
<evidence type="ECO:0000256" key="1">
    <source>
        <dbReference type="SAM" id="SignalP"/>
    </source>
</evidence>
<sequence>MKASVVAILAALAAIRSAGAKLRGQVAAHFVVSEEDGLGAFGTLERGHTGDACIITEPTSGTLMTGDDEAGVDVGAVTQHGDAPALLRQAGVAPHVGVGLVAGAGRATATTRRVSASMMTCTFAENR</sequence>
<dbReference type="SUPFAM" id="SSF53187">
    <property type="entry name" value="Zn-dependent exopeptidases"/>
    <property type="match status" value="1"/>
</dbReference>
<protein>
    <submittedName>
        <fullName evidence="2">Acetylornithine deacetylase/succinyl-diaminopimelate desuccinylase-like protein</fullName>
    </submittedName>
</protein>
<reference evidence="2 3" key="1">
    <citation type="submission" date="2020-10" db="EMBL/GenBank/DDBJ databases">
        <title>Sequencing the genomes of 1000 actinobacteria strains.</title>
        <authorList>
            <person name="Klenk H.-P."/>
        </authorList>
    </citation>
    <scope>NUCLEOTIDE SEQUENCE [LARGE SCALE GENOMIC DNA]</scope>
    <source>
        <strain evidence="2 3">DSM 41803</strain>
    </source>
</reference>
<keyword evidence="3" id="KW-1185">Reference proteome</keyword>
<dbReference type="Pfam" id="PF01546">
    <property type="entry name" value="Peptidase_M20"/>
    <property type="match status" value="1"/>
</dbReference>
<name>A0A8I0TQC6_9ACTN</name>
<feature type="signal peptide" evidence="1">
    <location>
        <begin position="1"/>
        <end position="20"/>
    </location>
</feature>
<evidence type="ECO:0000313" key="2">
    <source>
        <dbReference type="EMBL" id="MBE1594068.1"/>
    </source>
</evidence>
<accession>A0A8I0TQC6</accession>
<comment type="caution">
    <text evidence="2">The sequence shown here is derived from an EMBL/GenBank/DDBJ whole genome shotgun (WGS) entry which is preliminary data.</text>
</comment>
<keyword evidence="1" id="KW-0732">Signal</keyword>
<proteinExistence type="predicted"/>
<dbReference type="Gene3D" id="3.40.630.10">
    <property type="entry name" value="Zn peptidases"/>
    <property type="match status" value="1"/>
</dbReference>
<dbReference type="Proteomes" id="UP000629287">
    <property type="component" value="Unassembled WGS sequence"/>
</dbReference>